<keyword evidence="8 12" id="KW-0067">ATP-binding</keyword>
<dbReference type="InterPro" id="IPR002173">
    <property type="entry name" value="Carboh/pur_kinase_PfkB_CS"/>
</dbReference>
<feature type="binding site" evidence="12">
    <location>
        <position position="323"/>
    </location>
    <ligand>
        <name>K(+)</name>
        <dbReference type="ChEBI" id="CHEBI:29103"/>
    </ligand>
</feature>
<evidence type="ECO:0000256" key="4">
    <source>
        <dbReference type="ARBA" id="ARBA00022679"/>
    </source>
</evidence>
<dbReference type="GO" id="GO:0005829">
    <property type="term" value="C:cytosol"/>
    <property type="evidence" value="ECO:0007669"/>
    <property type="project" value="TreeGrafter"/>
</dbReference>
<dbReference type="InterPro" id="IPR002139">
    <property type="entry name" value="Ribo/fructo_kinase"/>
</dbReference>
<dbReference type="AlphaFoldDB" id="A0A1I1ZBY4"/>
<dbReference type="EC" id="2.7.1.15" evidence="2 12"/>
<feature type="binding site" evidence="12">
    <location>
        <position position="314"/>
    </location>
    <ligand>
        <name>K(+)</name>
        <dbReference type="ChEBI" id="CHEBI:29103"/>
    </ligand>
</feature>
<name>A0A1I1ZBY4_9ACTN</name>
<evidence type="ECO:0000256" key="1">
    <source>
        <dbReference type="ARBA" id="ARBA00005380"/>
    </source>
</evidence>
<evidence type="ECO:0000256" key="10">
    <source>
        <dbReference type="ARBA" id="ARBA00022958"/>
    </source>
</evidence>
<comment type="subcellular location">
    <subcellularLocation>
        <location evidence="12">Cytoplasm</location>
    </subcellularLocation>
</comment>
<feature type="binding site" evidence="12">
    <location>
        <begin position="231"/>
        <end position="236"/>
    </location>
    <ligand>
        <name>ATP</name>
        <dbReference type="ChEBI" id="CHEBI:30616"/>
    </ligand>
</feature>
<dbReference type="PRINTS" id="PR00990">
    <property type="entry name" value="RIBOKINASE"/>
</dbReference>
<accession>A0A1I1ZBY4</accession>
<feature type="binding site" evidence="12">
    <location>
        <position position="284"/>
    </location>
    <ligand>
        <name>substrate</name>
    </ligand>
</feature>
<dbReference type="UniPathway" id="UPA00916">
    <property type="reaction ID" value="UER00889"/>
</dbReference>
<keyword evidence="6 12" id="KW-0547">Nucleotide-binding</keyword>
<comment type="catalytic activity">
    <reaction evidence="12">
        <text>D-ribose + ATP = D-ribose 5-phosphate + ADP + H(+)</text>
        <dbReference type="Rhea" id="RHEA:13697"/>
        <dbReference type="ChEBI" id="CHEBI:15378"/>
        <dbReference type="ChEBI" id="CHEBI:30616"/>
        <dbReference type="ChEBI" id="CHEBI:47013"/>
        <dbReference type="ChEBI" id="CHEBI:78346"/>
        <dbReference type="ChEBI" id="CHEBI:456216"/>
        <dbReference type="EC" id="2.7.1.15"/>
    </reaction>
</comment>
<feature type="binding site" evidence="12">
    <location>
        <begin position="283"/>
        <end position="284"/>
    </location>
    <ligand>
        <name>ATP</name>
        <dbReference type="ChEBI" id="CHEBI:30616"/>
    </ligand>
</feature>
<comment type="activity regulation">
    <text evidence="12">Activated by a monovalent cation that binds near, but not in, the active site. The most likely occupant of the site in vivo is potassium. Ion binding induces a conformational change that may alter substrate affinity.</text>
</comment>
<evidence type="ECO:0000256" key="5">
    <source>
        <dbReference type="ARBA" id="ARBA00022723"/>
    </source>
</evidence>
<feature type="binding site" evidence="12">
    <location>
        <position position="278"/>
    </location>
    <ligand>
        <name>K(+)</name>
        <dbReference type="ChEBI" id="CHEBI:29103"/>
    </ligand>
</feature>
<keyword evidence="9 12" id="KW-0460">Magnesium</keyword>
<reference evidence="14 15" key="1">
    <citation type="submission" date="2016-10" db="EMBL/GenBank/DDBJ databases">
        <authorList>
            <person name="de Groot N.N."/>
        </authorList>
    </citation>
    <scope>NUCLEOTIDE SEQUENCE [LARGE SCALE GENOMIC DNA]</scope>
    <source>
        <strain evidence="14 15">CGMCC 4.3510</strain>
    </source>
</reference>
<feature type="binding site" evidence="12">
    <location>
        <position position="201"/>
    </location>
    <ligand>
        <name>ATP</name>
        <dbReference type="ChEBI" id="CHEBI:30616"/>
    </ligand>
</feature>
<dbReference type="EMBL" id="FONG01000002">
    <property type="protein sequence ID" value="SFE29246.1"/>
    <property type="molecule type" value="Genomic_DNA"/>
</dbReference>
<dbReference type="STRING" id="380248.SAMN05216251_102397"/>
<gene>
    <name evidence="12" type="primary">rbsK</name>
    <name evidence="14" type="ORF">SAMN05216251_102397</name>
</gene>
<dbReference type="SUPFAM" id="SSF53613">
    <property type="entry name" value="Ribokinase-like"/>
    <property type="match status" value="1"/>
</dbReference>
<organism evidence="14 15">
    <name type="scientific">Actinacidiphila alni</name>
    <dbReference type="NCBI Taxonomy" id="380248"/>
    <lineage>
        <taxon>Bacteria</taxon>
        <taxon>Bacillati</taxon>
        <taxon>Actinomycetota</taxon>
        <taxon>Actinomycetes</taxon>
        <taxon>Kitasatosporales</taxon>
        <taxon>Streptomycetaceae</taxon>
        <taxon>Actinacidiphila</taxon>
    </lineage>
</organism>
<keyword evidence="11 12" id="KW-0119">Carbohydrate metabolism</keyword>
<feature type="binding site" evidence="12">
    <location>
        <position position="152"/>
    </location>
    <ligand>
        <name>substrate</name>
    </ligand>
</feature>
<keyword evidence="10 12" id="KW-0630">Potassium</keyword>
<keyword evidence="12" id="KW-0963">Cytoplasm</keyword>
<dbReference type="InterPro" id="IPR011611">
    <property type="entry name" value="PfkB_dom"/>
</dbReference>
<dbReference type="Proteomes" id="UP000199323">
    <property type="component" value="Unassembled WGS sequence"/>
</dbReference>
<sequence>MKGKADGEVTDGVTLLVVGSANADLVVRVARHPAPGETVLGAAGLAVHPGGKGANQAVAAGRLGARVGFCGRVGCDEYGERLTAELRAAGVDTAALGTEKAVPTGIALITVAADGENTIVVAPGANTTLVADDVTAAVGGGGGVRVVSAQCEVPMDAVRAAARAAERHGARLVLNPSPPEAVRDDPLAAQLLAHADPLVVNEHETRVLLGTAEPAPEDLLLRLGVRSAVVTLGGAGAVVVERADAVRPDRPRSARADTVRPDRPRTTRVPAVPVDVVDTTGAGDAFTGALAWRLAEGDALVAAVRWAVRVGAAAVGESGAQLSSTACGKLLAEREPGTPTP</sequence>
<dbReference type="PANTHER" id="PTHR10584:SF166">
    <property type="entry name" value="RIBOKINASE"/>
    <property type="match status" value="1"/>
</dbReference>
<dbReference type="CDD" id="cd01174">
    <property type="entry name" value="ribokinase"/>
    <property type="match status" value="1"/>
</dbReference>
<dbReference type="PANTHER" id="PTHR10584">
    <property type="entry name" value="SUGAR KINASE"/>
    <property type="match status" value="1"/>
</dbReference>
<evidence type="ECO:0000256" key="11">
    <source>
        <dbReference type="ARBA" id="ARBA00023277"/>
    </source>
</evidence>
<comment type="cofactor">
    <cofactor evidence="12">
        <name>Mg(2+)</name>
        <dbReference type="ChEBI" id="CHEBI:18420"/>
    </cofactor>
    <text evidence="12">Requires a divalent cation, most likely magnesium in vivo, as an electrophilic catalyst to aid phosphoryl group transfer. It is the chelate of the metal and the nucleotide that is the actual substrate.</text>
</comment>
<comment type="caution">
    <text evidence="12">Lacks conserved residue(s) required for the propagation of feature annotation.</text>
</comment>
<keyword evidence="4 12" id="KW-0808">Transferase</keyword>
<feature type="binding site" evidence="12">
    <location>
        <position position="319"/>
    </location>
    <ligand>
        <name>K(+)</name>
        <dbReference type="ChEBI" id="CHEBI:29103"/>
    </ligand>
</feature>
<dbReference type="PROSITE" id="PS00584">
    <property type="entry name" value="PFKB_KINASES_2"/>
    <property type="match status" value="1"/>
</dbReference>
<dbReference type="HAMAP" id="MF_01987">
    <property type="entry name" value="Ribokinase"/>
    <property type="match status" value="1"/>
</dbReference>
<evidence type="ECO:0000256" key="2">
    <source>
        <dbReference type="ARBA" id="ARBA00012035"/>
    </source>
</evidence>
<feature type="binding site" evidence="12">
    <location>
        <begin position="22"/>
        <end position="24"/>
    </location>
    <ligand>
        <name>substrate</name>
    </ligand>
</feature>
<dbReference type="InterPro" id="IPR011877">
    <property type="entry name" value="Ribokinase"/>
</dbReference>
<feature type="domain" description="Carbohydrate kinase PfkB" evidence="13">
    <location>
        <begin position="15"/>
        <end position="324"/>
    </location>
</feature>
<comment type="function">
    <text evidence="12">Catalyzes the phosphorylation of ribose at O-5 in a reaction requiring ATP and magnesium. The resulting D-ribose-5-phosphate can then be used either for sythesis of nucleotides, histidine, and tryptophan, or as a component of the pentose phosphate pathway.</text>
</comment>
<comment type="similarity">
    <text evidence="1">Belongs to the carbohydrate kinase pfkB family.</text>
</comment>
<dbReference type="GO" id="GO:0046872">
    <property type="term" value="F:metal ion binding"/>
    <property type="evidence" value="ECO:0007669"/>
    <property type="project" value="UniProtKB-KW"/>
</dbReference>
<dbReference type="InterPro" id="IPR029056">
    <property type="entry name" value="Ribokinase-like"/>
</dbReference>
<comment type="similarity">
    <text evidence="12">Belongs to the carbohydrate kinase PfkB family. Ribokinase subfamily.</text>
</comment>
<keyword evidence="5 12" id="KW-0479">Metal-binding</keyword>
<protein>
    <recommendedName>
        <fullName evidence="3 12">Ribokinase</fullName>
        <shortName evidence="12">RK</shortName>
        <ecNumber evidence="2 12">2.7.1.15</ecNumber>
    </recommendedName>
</protein>
<comment type="pathway">
    <text evidence="12">Carbohydrate metabolism; D-ribose degradation; D-ribose 5-phosphate from beta-D-ribopyranose: step 2/2.</text>
</comment>
<dbReference type="Pfam" id="PF00294">
    <property type="entry name" value="PfkB"/>
    <property type="match status" value="1"/>
</dbReference>
<evidence type="ECO:0000256" key="12">
    <source>
        <dbReference type="HAMAP-Rule" id="MF_01987"/>
    </source>
</evidence>
<feature type="binding site" evidence="12">
    <location>
        <begin position="51"/>
        <end position="55"/>
    </location>
    <ligand>
        <name>substrate</name>
    </ligand>
</feature>
<dbReference type="Gene3D" id="3.40.1190.20">
    <property type="match status" value="1"/>
</dbReference>
<evidence type="ECO:0000256" key="9">
    <source>
        <dbReference type="ARBA" id="ARBA00022842"/>
    </source>
</evidence>
<evidence type="ECO:0000259" key="13">
    <source>
        <dbReference type="Pfam" id="PF00294"/>
    </source>
</evidence>
<evidence type="ECO:0000256" key="7">
    <source>
        <dbReference type="ARBA" id="ARBA00022777"/>
    </source>
</evidence>
<feature type="binding site" evidence="12">
    <location>
        <position position="280"/>
    </location>
    <ligand>
        <name>K(+)</name>
        <dbReference type="ChEBI" id="CHEBI:29103"/>
    </ligand>
</feature>
<feature type="binding site" evidence="12">
    <location>
        <position position="317"/>
    </location>
    <ligand>
        <name>K(+)</name>
        <dbReference type="ChEBI" id="CHEBI:29103"/>
    </ligand>
</feature>
<proteinExistence type="inferred from homology"/>
<dbReference type="GO" id="GO:0019303">
    <property type="term" value="P:D-ribose catabolic process"/>
    <property type="evidence" value="ECO:0007669"/>
    <property type="project" value="UniProtKB-UniRule"/>
</dbReference>
<evidence type="ECO:0000313" key="14">
    <source>
        <dbReference type="EMBL" id="SFE29246.1"/>
    </source>
</evidence>
<evidence type="ECO:0000256" key="6">
    <source>
        <dbReference type="ARBA" id="ARBA00022741"/>
    </source>
</evidence>
<dbReference type="GO" id="GO:0004747">
    <property type="term" value="F:ribokinase activity"/>
    <property type="evidence" value="ECO:0007669"/>
    <property type="project" value="UniProtKB-UniRule"/>
</dbReference>
<evidence type="ECO:0000256" key="3">
    <source>
        <dbReference type="ARBA" id="ARBA00016943"/>
    </source>
</evidence>
<evidence type="ECO:0000313" key="15">
    <source>
        <dbReference type="Proteomes" id="UP000199323"/>
    </source>
</evidence>
<dbReference type="GO" id="GO:0005524">
    <property type="term" value="F:ATP binding"/>
    <property type="evidence" value="ECO:0007669"/>
    <property type="project" value="UniProtKB-UniRule"/>
</dbReference>
<comment type="subunit">
    <text evidence="12">Homodimer.</text>
</comment>
<evidence type="ECO:0000256" key="8">
    <source>
        <dbReference type="ARBA" id="ARBA00022840"/>
    </source>
</evidence>
<keyword evidence="7 12" id="KW-0418">Kinase</keyword>
<feature type="active site" description="Proton acceptor" evidence="12">
    <location>
        <position position="284"/>
    </location>
</feature>
<keyword evidence="15" id="KW-1185">Reference proteome</keyword>